<gene>
    <name evidence="1" type="ORF">SAMN02745248_02713</name>
</gene>
<dbReference type="EMBL" id="FRAD01000035">
    <property type="protein sequence ID" value="SHK51391.1"/>
    <property type="molecule type" value="Genomic_DNA"/>
</dbReference>
<reference evidence="1 2" key="1">
    <citation type="submission" date="2016-11" db="EMBL/GenBank/DDBJ databases">
        <authorList>
            <person name="Jaros S."/>
            <person name="Januszkiewicz K."/>
            <person name="Wedrychowicz H."/>
        </authorList>
    </citation>
    <scope>NUCLEOTIDE SEQUENCE [LARGE SCALE GENOMIC DNA]</scope>
    <source>
        <strain evidence="1 2">DSM 3090</strain>
    </source>
</reference>
<accession>A0A1M6T379</accession>
<dbReference type="AlphaFoldDB" id="A0A1M6T379"/>
<name>A0A1M6T379_9CLOT</name>
<evidence type="ECO:0000313" key="2">
    <source>
        <dbReference type="Proteomes" id="UP000183952"/>
    </source>
</evidence>
<proteinExistence type="predicted"/>
<evidence type="ECO:0000313" key="1">
    <source>
        <dbReference type="EMBL" id="SHK51391.1"/>
    </source>
</evidence>
<protein>
    <submittedName>
        <fullName evidence="1">Uncharacterized protein</fullName>
    </submittedName>
</protein>
<organism evidence="1 2">
    <name type="scientific">Hathewaya proteolytica DSM 3090</name>
    <dbReference type="NCBI Taxonomy" id="1121331"/>
    <lineage>
        <taxon>Bacteria</taxon>
        <taxon>Bacillati</taxon>
        <taxon>Bacillota</taxon>
        <taxon>Clostridia</taxon>
        <taxon>Eubacteriales</taxon>
        <taxon>Clostridiaceae</taxon>
        <taxon>Hathewaya</taxon>
    </lineage>
</organism>
<dbReference type="RefSeq" id="WP_072904583.1">
    <property type="nucleotide sequence ID" value="NZ_FRAD01000035.1"/>
</dbReference>
<sequence length="524" mass="61185">MFYLKLDFMMKLTECKNSILANSILVDPSLISRLRSGKRKLPKNENFLMPMIKYFFKRINTEEKISIVESAVGIKDLWKTAESNIENCIYQWFTSEDSEITDNDLIKKYSINVQRHHKSGNTHHKKCHLSCANEEGCKHGVLTDTTWHYFGLEGRKKALLEALRYAKNQPQGSTIYFHTDENILSIYNDDRFVSEVINIIRERLTEGIKLVIIHNIINDINHIMNLLHIWSNIYEYGEISSFYYPKVKNNLVSSTLMIVGKSCALIGNSVDNEIEGTFAELSSDKKVIVSLKKQFDMIKEKCRPFIFSYKVNYELANEWQYKELIKMPSNSILIHHGLSFSTIPKDFVDKMSLKYNCVKLKKYYEFFITHLKKNVESYKYTEIIPIPTREMVITARYEKPAFKGLIGVDLEYTLEDYINHIKNIIDIVDKYPNYNIVLSRLIPKTEDYIIFVKGQSSVSIFDKKLHIPNGKNLYIIKNYSISSAIVESIDYHIKINNELQGQEAKVYLINFIIELEKYMDIMGI</sequence>
<dbReference type="OrthoDB" id="2738at2"/>
<keyword evidence="2" id="KW-1185">Reference proteome</keyword>
<dbReference type="Proteomes" id="UP000183952">
    <property type="component" value="Unassembled WGS sequence"/>
</dbReference>
<dbReference type="STRING" id="1121331.SAMN02745248_02713"/>